<dbReference type="AlphaFoldDB" id="A0A1Q5Q021"/>
<organism evidence="2 3">
    <name type="scientific">Bowdeniella nasicola</name>
    <dbReference type="NCBI Taxonomy" id="208480"/>
    <lineage>
        <taxon>Bacteria</taxon>
        <taxon>Bacillati</taxon>
        <taxon>Actinomycetota</taxon>
        <taxon>Actinomycetes</taxon>
        <taxon>Actinomycetales</taxon>
        <taxon>Actinomycetaceae</taxon>
        <taxon>Bowdeniella</taxon>
    </lineage>
</organism>
<dbReference type="RefSeq" id="WP_073717503.1">
    <property type="nucleotide sequence ID" value="NZ_MQVR01000098.1"/>
</dbReference>
<protein>
    <recommendedName>
        <fullName evidence="1">Endonuclease GajA/Old nuclease/RecF-like AAA domain-containing protein</fullName>
    </recommendedName>
</protein>
<reference evidence="3" key="1">
    <citation type="submission" date="2016-12" db="EMBL/GenBank/DDBJ databases">
        <authorList>
            <person name="Meng X."/>
        </authorList>
    </citation>
    <scope>NUCLEOTIDE SEQUENCE [LARGE SCALE GENOMIC DNA]</scope>
    <source>
        <strain evidence="3">DSM 19116</strain>
    </source>
</reference>
<comment type="caution">
    <text evidence="2">The sequence shown here is derived from an EMBL/GenBank/DDBJ whole genome shotgun (WGS) entry which is preliminary data.</text>
</comment>
<dbReference type="OrthoDB" id="3322489at2"/>
<dbReference type="PANTHER" id="PTHR43581:SF4">
    <property type="entry name" value="ATP_GTP PHOSPHATASE"/>
    <property type="match status" value="1"/>
</dbReference>
<dbReference type="Proteomes" id="UP000185628">
    <property type="component" value="Unassembled WGS sequence"/>
</dbReference>
<sequence>MKLSKFRVRKFRNIIDTSEIDVDDAVTCLVGMNESGKTAVLSALHRLNPIDGEDFDEQRDYPRWLLSKDRREGVIDDATPISATFTLETADIELLEAEVGAGVFTAREITVSRKYNTDVTTWNIPLDTKRAVQNLLSSLELRKKTSDQFKDVSDFDGIEAICAQLVSDETDKQHEKTAVEIASIREAVAALPGKDVWAVAVAVLKSRLPKFFYFSDYSQLDGRIDINHLAEKDEQVGSSADQTARALLRLASTTPTAMASSDYEDRKSELEAVGHELTEQVFEFWKQNDNLQVEFDIDRQIKTINPQKHTVEKTYLDIRVKDTRHSFTNNFAQRSSGFRWFFSFLAAFTEFESRKEPVVVLLDEPGLTLHARAQADFVRFINERLATAVQVLYTTHSPFMVETDRIDRVRIVEDGGPKIGSTVTREALTVGEGSLFPLQAALGYDVAQHLFIGSWNLLVEGPSDYIYLDTISRILIDRGRTGLDERWRVLPAGGASNIPAFVALMGQSLDVTVLVDAGTEGADRLQKAVDASRLQRDRIIQVSEVTSRRHSDIEDLFEEDEYLALYNAAFGTSVSLSDLGHGDRIVKRLTDLSGGAYDHYRPADVLLRDTEMRDSLGDVTLDRFETLIRRINGTGH</sequence>
<dbReference type="CDD" id="cd00267">
    <property type="entry name" value="ABC_ATPase"/>
    <property type="match status" value="1"/>
</dbReference>
<dbReference type="SUPFAM" id="SSF52540">
    <property type="entry name" value="P-loop containing nucleoside triphosphate hydrolases"/>
    <property type="match status" value="1"/>
</dbReference>
<evidence type="ECO:0000259" key="1">
    <source>
        <dbReference type="Pfam" id="PF13175"/>
    </source>
</evidence>
<dbReference type="PANTHER" id="PTHR43581">
    <property type="entry name" value="ATP/GTP PHOSPHATASE"/>
    <property type="match status" value="1"/>
</dbReference>
<dbReference type="InterPro" id="IPR041685">
    <property type="entry name" value="AAA_GajA/Old/RecF-like"/>
</dbReference>
<evidence type="ECO:0000313" key="2">
    <source>
        <dbReference type="EMBL" id="OKL53029.1"/>
    </source>
</evidence>
<proteinExistence type="predicted"/>
<dbReference type="InterPro" id="IPR051396">
    <property type="entry name" value="Bact_Antivir_Def_Nuclease"/>
</dbReference>
<dbReference type="InterPro" id="IPR027417">
    <property type="entry name" value="P-loop_NTPase"/>
</dbReference>
<dbReference type="Gene3D" id="3.40.50.300">
    <property type="entry name" value="P-loop containing nucleotide triphosphate hydrolases"/>
    <property type="match status" value="2"/>
</dbReference>
<dbReference type="Pfam" id="PF13175">
    <property type="entry name" value="AAA_15"/>
    <property type="match status" value="1"/>
</dbReference>
<gene>
    <name evidence="2" type="ORF">BSZ39_11690</name>
</gene>
<feature type="domain" description="Endonuclease GajA/Old nuclease/RecF-like AAA" evidence="1">
    <location>
        <begin position="1"/>
        <end position="401"/>
    </location>
</feature>
<accession>A0A1Q5Q021</accession>
<name>A0A1Q5Q021_9ACTO</name>
<keyword evidence="3" id="KW-1185">Reference proteome</keyword>
<evidence type="ECO:0000313" key="3">
    <source>
        <dbReference type="Proteomes" id="UP000185628"/>
    </source>
</evidence>
<dbReference type="EMBL" id="MQVR01000098">
    <property type="protein sequence ID" value="OKL53029.1"/>
    <property type="molecule type" value="Genomic_DNA"/>
</dbReference>